<feature type="non-terminal residue" evidence="2">
    <location>
        <position position="1"/>
    </location>
</feature>
<feature type="compositionally biased region" description="Basic and acidic residues" evidence="1">
    <location>
        <begin position="715"/>
        <end position="761"/>
    </location>
</feature>
<dbReference type="PANTHER" id="PTHR46600:SF1">
    <property type="entry name" value="THAP DOMAIN-CONTAINING PROTEIN 1"/>
    <property type="match status" value="1"/>
</dbReference>
<dbReference type="EMBL" id="CAXAMM010021424">
    <property type="protein sequence ID" value="CAK9049887.1"/>
    <property type="molecule type" value="Genomic_DNA"/>
</dbReference>
<feature type="region of interest" description="Disordered" evidence="1">
    <location>
        <begin position="63"/>
        <end position="260"/>
    </location>
</feature>
<feature type="compositionally biased region" description="Basic and acidic residues" evidence="1">
    <location>
        <begin position="874"/>
        <end position="883"/>
    </location>
</feature>
<comment type="caution">
    <text evidence="2">The sequence shown here is derived from an EMBL/GenBank/DDBJ whole genome shotgun (WGS) entry which is preliminary data.</text>
</comment>
<feature type="compositionally biased region" description="Basic and acidic residues" evidence="1">
    <location>
        <begin position="809"/>
        <end position="821"/>
    </location>
</feature>
<feature type="compositionally biased region" description="Basic and acidic residues" evidence="1">
    <location>
        <begin position="990"/>
        <end position="1005"/>
    </location>
</feature>
<evidence type="ECO:0000313" key="2">
    <source>
        <dbReference type="EMBL" id="CAK9049887.1"/>
    </source>
</evidence>
<feature type="compositionally biased region" description="Basic and acidic residues" evidence="1">
    <location>
        <begin position="103"/>
        <end position="116"/>
    </location>
</feature>
<feature type="compositionally biased region" description="Basic and acidic residues" evidence="1">
    <location>
        <begin position="651"/>
        <end position="708"/>
    </location>
</feature>
<evidence type="ECO:0000256" key="1">
    <source>
        <dbReference type="SAM" id="MobiDB-lite"/>
    </source>
</evidence>
<evidence type="ECO:0000313" key="3">
    <source>
        <dbReference type="Proteomes" id="UP001642464"/>
    </source>
</evidence>
<feature type="compositionally biased region" description="Basic residues" evidence="1">
    <location>
        <begin position="798"/>
        <end position="808"/>
    </location>
</feature>
<feature type="compositionally biased region" description="Acidic residues" evidence="1">
    <location>
        <begin position="179"/>
        <end position="189"/>
    </location>
</feature>
<feature type="compositionally biased region" description="Low complexity" evidence="1">
    <location>
        <begin position="862"/>
        <end position="873"/>
    </location>
</feature>
<feature type="compositionally biased region" description="Acidic residues" evidence="1">
    <location>
        <begin position="121"/>
        <end position="154"/>
    </location>
</feature>
<feature type="compositionally biased region" description="Basic and acidic residues" evidence="1">
    <location>
        <begin position="63"/>
        <end position="76"/>
    </location>
</feature>
<feature type="compositionally biased region" description="Acidic residues" evidence="1">
    <location>
        <begin position="926"/>
        <end position="989"/>
    </location>
</feature>
<name>A0ABP0MEH3_9DINO</name>
<feature type="region of interest" description="Disordered" evidence="1">
    <location>
        <begin position="636"/>
        <end position="1008"/>
    </location>
</feature>
<protein>
    <submittedName>
        <fullName evidence="2">Nipped-B-like protein B</fullName>
    </submittedName>
</protein>
<accession>A0ABP0MEH3</accession>
<feature type="compositionally biased region" description="Basic and acidic residues" evidence="1">
    <location>
        <begin position="768"/>
        <end position="797"/>
    </location>
</feature>
<sequence length="1695" mass="190851">VPSAYFLTDVFVELDRQLDKKMFRPVKGECRMQQAAQEGCKLKKCLGALRALWRSSRRGGTDKVRHLKSFLRESPAHHGRRRKRSASSDGDNDNEAPAIPDEAAEHLPARAPHDEAASDPTSEEEGELVCDEAASDPTSEEEKELAHDESEEEKELARDEAASDPASEEEGELVRDEAASDPESEEEQLPDPGVVVGTGPTSHEEAAKADSSQTSCSSRSDDEKSDDSLTAPTLILGQQDEESEESGSASGSDHRDSQVSSGWMGKAINYYSRKENEVAHIQKLLKDIKADLEEAMGGVLLEAGQWRLYEEWCSKALRTYGDTAYSKLSSLESFKVWIRKSKETERKRPFDKAMGLMGMEHLDDSESSTRTPAAKRPKQGDVVARALFQTPPPIVGPQTVPKFDRKAFHVEAKRMAERKGQDKLDELGGEQFGDVLNKFHEHDLDALQVPQEVLQILSCNIFLGGLGIVAREHAIEPGVRLRFAAMGKGHFLKKKKNSLTSLVARLKEIQAKMPFQDDSDQSEERPLPRNMKDKHRCWLIAGLKHLQMPLVQGIDWSEQLDHFESFSGDAEVTKAEWEVPWKDSQAVRDGNILTARALILVILAACKACHGRCLRDIHDYAQEPEYEQREMVVSYQNQKGERRVHGGKTAKAKEMGKEKDAKRKVEVQEEKKEKKGEPKVEDRKNKKEKKAEEPEKKEKTAQKEESGKEKKKKEAKSEPQERKGAKTSAEEDKKEKGKKRSGEVKKEDKTAKKPECKEGKPHKMVVVVEEKKKSGGNKNDKEEKDVAGEGKKKDKEGKKGKKEKKEKKREKSKDKKKDKDTVKRKRKGKEGEMPDPKKSKRSGKTVKWQPAMKDKIEPIFDAASTKSSSTSLSSKEKAEKRLAELAAVLEASNDSDSESCNATDLEAFVDNMDGSISGDESMSCAEESDESEQEEPEEEEDEEGEDDEGGKEEDEEGASESEEESADDKDQEESDEDESEEEGEEEDEGDVKGEEKDKKEPEEPCHALVPIVQHTAETAVALRNSMTNKREWDTFCRQAKSKGKMPVELSDMFVSQKTELFNLWLDSNYSWKECALAVERQRREVAESKRGWKAVQGKELKKQYAPEKWQKLRDKRIQQGLVYKDDDSGSDEEETGFFRCSRAEMWYFVRQGDEITQKEQCIETLGMKAKVDVDPDMRSALTSEDGLLRPGALPKVAGASAGGSKVLLQAITTGVAAPKKKKKEEQEQAQEVEPQTWAEKAQTLLPDMLKEACEARKLSIKLGGLEFAQELSKDLLSHAGQLEQSYKKLAAKVGEGNEKALKAYVNSANDLIAKGSKAQVADSEGIPHEAIRAFGSLGTASCAPDDRSFDGLVNEAGLQRACFFAFKADLKARYELHNFKRYYRCNEFCDRCLAMQGTRRRPELDYRNVTNSSAWHLTAINHQAYMQFDADSLSHWVSMPGFNFLAITFDWMHNVYLGTGRDLCASGIIVLIDKGLVGGLDGLDMDEALTRVHRRMRDVCRQHGLALPAKPNLTQANLTAEDGYFSMGSRFKASHIKRMLWWLAKESQELADQNPTDAVLNVLAMCSFALQRCTELMDLSGVIFTEAQAKEASDSLKLHLQAFFWLSAYFYERRELLFKTRCKSHYNQHIADEILKFKLNPAIYQNFEEEAFLGRIKAIGVHCHGRSCSRRLYQRYFLTLAVFLEDHERAVRQHE</sequence>
<reference evidence="2 3" key="1">
    <citation type="submission" date="2024-02" db="EMBL/GenBank/DDBJ databases">
        <authorList>
            <person name="Chen Y."/>
            <person name="Shah S."/>
            <person name="Dougan E. K."/>
            <person name="Thang M."/>
            <person name="Chan C."/>
        </authorList>
    </citation>
    <scope>NUCLEOTIDE SEQUENCE [LARGE SCALE GENOMIC DNA]</scope>
</reference>
<dbReference type="Proteomes" id="UP001642464">
    <property type="component" value="Unassembled WGS sequence"/>
</dbReference>
<keyword evidence="3" id="KW-1185">Reference proteome</keyword>
<proteinExistence type="predicted"/>
<dbReference type="InterPro" id="IPR026516">
    <property type="entry name" value="THAP1/10"/>
</dbReference>
<dbReference type="PANTHER" id="PTHR46600">
    <property type="entry name" value="THAP DOMAIN-CONTAINING"/>
    <property type="match status" value="1"/>
</dbReference>
<gene>
    <name evidence="2" type="ORF">SCF082_LOCUS27588</name>
</gene>
<organism evidence="2 3">
    <name type="scientific">Durusdinium trenchii</name>
    <dbReference type="NCBI Taxonomy" id="1381693"/>
    <lineage>
        <taxon>Eukaryota</taxon>
        <taxon>Sar</taxon>
        <taxon>Alveolata</taxon>
        <taxon>Dinophyceae</taxon>
        <taxon>Suessiales</taxon>
        <taxon>Symbiodiniaceae</taxon>
        <taxon>Durusdinium</taxon>
    </lineage>
</organism>